<dbReference type="Pfam" id="PF16263">
    <property type="entry name" value="DUF4917"/>
    <property type="match status" value="1"/>
</dbReference>
<sequence>MVKVLTFQEALLFSEDQSKRHLLLGNGFSIACRPDIFQYGKLFEQADFSRLSTSAKKVFQELGTQDFEKVISILRDSTIALKAYEDISAKLLTTLSSDADSLRELLVQTIASSHPEWPGELEEREYSYCKAFLDNFDRVYTLNYDLLLYWVHMHTLEGEEPSSDDGFRKPYENYDANYVTWDPSNSHDQNCFFLHGALHLFDTGVELQKYTWKNTKVRLIEQIRSALKKDLFPVFVAEGKSDEKLSKIRHNDYLAKAFRSFSEITGALFIYGHSLAINDEHYLKRIEKGKIKQLYVGLYGDPENNNNKIIIARAERMSVNRGKKRGGLEVFFFDAETANVWGNNPEKL</sequence>
<gene>
    <name evidence="1" type="ORF">CBW52_15030</name>
</gene>
<comment type="caution">
    <text evidence="1">The sequence shown here is derived from an EMBL/GenBank/DDBJ whole genome shotgun (WGS) entry which is preliminary data.</text>
</comment>
<dbReference type="Proteomes" id="UP000195840">
    <property type="component" value="Unassembled WGS sequence"/>
</dbReference>
<dbReference type="AlphaFoldDB" id="A0AB73NIU2"/>
<dbReference type="PROSITE" id="PS51257">
    <property type="entry name" value="PROKAR_LIPOPROTEIN"/>
    <property type="match status" value="1"/>
</dbReference>
<dbReference type="InterPro" id="IPR032581">
    <property type="entry name" value="DUF4917"/>
</dbReference>
<proteinExistence type="predicted"/>
<keyword evidence="2" id="KW-1185">Reference proteome</keyword>
<organism evidence="1 2">
    <name type="scientific">Yersinia kristensenii</name>
    <dbReference type="NCBI Taxonomy" id="28152"/>
    <lineage>
        <taxon>Bacteria</taxon>
        <taxon>Pseudomonadati</taxon>
        <taxon>Pseudomonadota</taxon>
        <taxon>Gammaproteobacteria</taxon>
        <taxon>Enterobacterales</taxon>
        <taxon>Yersiniaceae</taxon>
        <taxon>Yersinia</taxon>
    </lineage>
</organism>
<evidence type="ECO:0000313" key="1">
    <source>
        <dbReference type="EMBL" id="OVZ79569.1"/>
    </source>
</evidence>
<protein>
    <submittedName>
        <fullName evidence="1">DUF4917 domain-containing protein</fullName>
    </submittedName>
</protein>
<accession>A0AB73NIU2</accession>
<name>A0AB73NIU2_YERKR</name>
<dbReference type="EMBL" id="NHOG01000017">
    <property type="protein sequence ID" value="OVZ79569.1"/>
    <property type="molecule type" value="Genomic_DNA"/>
</dbReference>
<reference evidence="1 2" key="1">
    <citation type="submission" date="2017-05" db="EMBL/GenBank/DDBJ databases">
        <title>Whole genome sequencing of Yersinia kristensenii.</title>
        <authorList>
            <person name="Campioni F."/>
        </authorList>
    </citation>
    <scope>NUCLEOTIDE SEQUENCE [LARGE SCALE GENOMIC DNA]</scope>
    <source>
        <strain evidence="1 2">CFSAN060538</strain>
    </source>
</reference>
<evidence type="ECO:0000313" key="2">
    <source>
        <dbReference type="Proteomes" id="UP000195840"/>
    </source>
</evidence>
<dbReference type="RefSeq" id="WP_087795518.1">
    <property type="nucleotide sequence ID" value="NZ_CAWNET010000009.1"/>
</dbReference>